<evidence type="ECO:0000313" key="2">
    <source>
        <dbReference type="EMBL" id="OUP20446.1"/>
    </source>
</evidence>
<dbReference type="RefSeq" id="WP_087343150.1">
    <property type="nucleotide sequence ID" value="NZ_NFJX01000004.1"/>
</dbReference>
<name>A0A1Y4ILS7_PARDI</name>
<reference evidence="3" key="1">
    <citation type="submission" date="2017-04" db="EMBL/GenBank/DDBJ databases">
        <title>Function of individual gut microbiota members based on whole genome sequencing of pure cultures obtained from chicken caecum.</title>
        <authorList>
            <person name="Medvecky M."/>
            <person name="Cejkova D."/>
            <person name="Polansky O."/>
            <person name="Karasova D."/>
            <person name="Kubasova T."/>
            <person name="Cizek A."/>
            <person name="Rychlik I."/>
        </authorList>
    </citation>
    <scope>NUCLEOTIDE SEQUENCE [LARGE SCALE GENOMIC DNA]</scope>
    <source>
        <strain evidence="3">An199</strain>
    </source>
</reference>
<accession>A0A1Y4ILS7</accession>
<protein>
    <recommendedName>
        <fullName evidence="4">Phage tail tape measure protein</fullName>
    </recommendedName>
</protein>
<gene>
    <name evidence="2" type="ORF">B5F32_05840</name>
</gene>
<dbReference type="AlphaFoldDB" id="A0A1Y4ILS7"/>
<dbReference type="Proteomes" id="UP000195950">
    <property type="component" value="Unassembled WGS sequence"/>
</dbReference>
<feature type="coiled-coil region" evidence="1">
    <location>
        <begin position="124"/>
        <end position="186"/>
    </location>
</feature>
<dbReference type="EMBL" id="NFJX01000004">
    <property type="protein sequence ID" value="OUP20446.1"/>
    <property type="molecule type" value="Genomic_DNA"/>
</dbReference>
<evidence type="ECO:0008006" key="4">
    <source>
        <dbReference type="Google" id="ProtNLM"/>
    </source>
</evidence>
<comment type="caution">
    <text evidence="2">The sequence shown here is derived from an EMBL/GenBank/DDBJ whole genome shotgun (WGS) entry which is preliminary data.</text>
</comment>
<feature type="coiled-coil region" evidence="1">
    <location>
        <begin position="632"/>
        <end position="741"/>
    </location>
</feature>
<proteinExistence type="predicted"/>
<evidence type="ECO:0000256" key="1">
    <source>
        <dbReference type="SAM" id="Coils"/>
    </source>
</evidence>
<organism evidence="2 3">
    <name type="scientific">Parabacteroides distasonis</name>
    <dbReference type="NCBI Taxonomy" id="823"/>
    <lineage>
        <taxon>Bacteria</taxon>
        <taxon>Pseudomonadati</taxon>
        <taxon>Bacteroidota</taxon>
        <taxon>Bacteroidia</taxon>
        <taxon>Bacteroidales</taxon>
        <taxon>Tannerellaceae</taxon>
        <taxon>Parabacteroides</taxon>
    </lineage>
</organism>
<keyword evidence="1" id="KW-0175">Coiled coil</keyword>
<evidence type="ECO:0000313" key="3">
    <source>
        <dbReference type="Proteomes" id="UP000195950"/>
    </source>
</evidence>
<sequence>MEPIKFEFITNEEIEKELSKVKLSIKGVGDESYISFKRLLNSSHDAFNGLNLSVKKHATVLNTLIQDIKQNEMAQKALFVQWEKGIISSEAYAATQAKQSIRLSELKCKVIELEYEIKQEIQLNKDATNALQQKIVQVSNLKEEYTKLSSEEKANEQTSNQLIKRIQELDNQIESINYNLQTTNENSSGFAGGFSQVFNSITEGTSKLQDFISIGKTLLSLGLDKFTLGLASSFVILKTALDGSSKGTEWLNSKIEYFKSIWNNSKQILTEGTAALYNIATGDFNSAKKNLETATKLNALQSIHANLSEQAYLNQCEINKKENDNFAQIQINISEILKYNNELLNTNKTLEEKKTIVDKILKLEKKNSSLKMKTVNDNFANFHISNKLGLDSISELFPEQIKLAEEYFATMSKGGELTSDQQRTLMKAITDITNNLDRPWDDNQKKQFRSFFDDAIKITTEYHDKCRKINEQLNSSQRTEAIITTNQNKKTSLESLQEEVRQRKEQYAALGEYERNLGKEQAEQDFQGLKSQGEDFIAYLNGKINGIQSKPNPTKEDRMNLSFLMTTRDELAPKPDISAFKETIEEKKQYYKEDLDGYIKYLQDKRKLTEDDNSAEGTQKRIVLDTEIGNAQKQQKNELDNLLKQYQTYTVKMASLQADYEKDDKLLQNARNNVKQGEDVSRIDDTIIARKNSYNQSLAELQAENSEFSQVLFGNLEKISNSSLNKAINEARAFIANLRKEGNITPEMESFLKNIENGIDTAEKKKASRLPEDLMDAANALQECANLANVFDGELGDVLQTAANVAKGAADIAEGIAQFSTNPLQGATSILSGITGIIGGIGSRLKENQKIREEYQQGLLETYSKELEYNSILRDRLRTQQQIGETTLQYSQRLQKELTAQKGSIDQEYQQVWGKLMNEQYVSGTGYKHGTWFRKAKTWNEYSSLSGKSYEQIEGLYTQDKLDGAAKTLFERLKALKEEGANVVEMMDQLNEQMRENWTGTTATAISDSIVQGFLDGKKSAADFAADFEGLMRTAMLQSVKMKYLDAPLRDWYERFAAESENGLSQGKIEELRKAYDQIIESAAKEAENIEKITGISMGADKQAREASAKGIQSMSQESADQLLGTANTLTYITSNIDKNVTSIHSLMIDAARQWVQIAYNTSYCVKLETMEQDLKAMRMTVQGMSDNGILMRSR</sequence>